<evidence type="ECO:0000256" key="3">
    <source>
        <dbReference type="ARBA" id="ARBA00022692"/>
    </source>
</evidence>
<evidence type="ECO:0000256" key="5">
    <source>
        <dbReference type="ARBA" id="ARBA00023136"/>
    </source>
</evidence>
<keyword evidence="3 7" id="KW-0812">Transmembrane</keyword>
<dbReference type="PANTHER" id="PTHR36115:SF10">
    <property type="entry name" value="RDD DOMAIN-CONTAINING PROTEIN"/>
    <property type="match status" value="1"/>
</dbReference>
<evidence type="ECO:0000256" key="4">
    <source>
        <dbReference type="ARBA" id="ARBA00022989"/>
    </source>
</evidence>
<reference evidence="9 10" key="1">
    <citation type="submission" date="2018-06" db="EMBL/GenBank/DDBJ databases">
        <authorList>
            <consortium name="Pathogen Informatics"/>
            <person name="Doyle S."/>
        </authorList>
    </citation>
    <scope>NUCLEOTIDE SEQUENCE [LARGE SCALE GENOMIC DNA]</scope>
    <source>
        <strain evidence="9 10">NCTC9426</strain>
    </source>
</reference>
<dbReference type="PANTHER" id="PTHR36115">
    <property type="entry name" value="PROLINE-RICH ANTIGEN HOMOLOG-RELATED"/>
    <property type="match status" value="1"/>
</dbReference>
<name>A0A378PRV1_MORBO</name>
<evidence type="ECO:0000313" key="9">
    <source>
        <dbReference type="EMBL" id="STY90663.1"/>
    </source>
</evidence>
<feature type="transmembrane region" description="Helical" evidence="7">
    <location>
        <begin position="89"/>
        <end position="106"/>
    </location>
</feature>
<evidence type="ECO:0000256" key="1">
    <source>
        <dbReference type="ARBA" id="ARBA00004651"/>
    </source>
</evidence>
<keyword evidence="2" id="KW-1003">Cell membrane</keyword>
<evidence type="ECO:0000256" key="7">
    <source>
        <dbReference type="SAM" id="Phobius"/>
    </source>
</evidence>
<feature type="transmembrane region" description="Helical" evidence="7">
    <location>
        <begin position="48"/>
        <end position="69"/>
    </location>
</feature>
<evidence type="ECO:0000256" key="6">
    <source>
        <dbReference type="SAM" id="MobiDB-lite"/>
    </source>
</evidence>
<feature type="transmembrane region" description="Helical" evidence="7">
    <location>
        <begin position="139"/>
        <end position="157"/>
    </location>
</feature>
<dbReference type="InterPro" id="IPR051791">
    <property type="entry name" value="Pra-immunoreactive"/>
</dbReference>
<dbReference type="AlphaFoldDB" id="A0A378PRV1"/>
<evidence type="ECO:0000256" key="2">
    <source>
        <dbReference type="ARBA" id="ARBA00022475"/>
    </source>
</evidence>
<proteinExistence type="predicted"/>
<dbReference type="Pfam" id="PF06271">
    <property type="entry name" value="RDD"/>
    <property type="match status" value="1"/>
</dbReference>
<dbReference type="GO" id="GO:0005886">
    <property type="term" value="C:plasma membrane"/>
    <property type="evidence" value="ECO:0007669"/>
    <property type="project" value="UniProtKB-SubCell"/>
</dbReference>
<feature type="domain" description="RDD" evidence="8">
    <location>
        <begin position="33"/>
        <end position="193"/>
    </location>
</feature>
<dbReference type="Proteomes" id="UP000254133">
    <property type="component" value="Unassembled WGS sequence"/>
</dbReference>
<protein>
    <submittedName>
        <fullName evidence="9">RDD family</fullName>
    </submittedName>
</protein>
<evidence type="ECO:0000313" key="10">
    <source>
        <dbReference type="Proteomes" id="UP000254133"/>
    </source>
</evidence>
<feature type="transmembrane region" description="Helical" evidence="7">
    <location>
        <begin position="163"/>
        <end position="182"/>
    </location>
</feature>
<sequence>MAKKNTTPKLRPSQTHSEDEPIQVDPDELPVIAKPLVRVTALLYDGMLILAMLFLVGTIGAVVGTLLFMEVGTDSAHAQRLPTWYQNGVMTPLFVLTLIGFYGLFWRKSGQTLGMQTWRLKTVDNAGHLLTWAQSTRRIISACLLPILCATIGGVLHGSRLTVLMSAMLGFLFNYLFCAFNTRGLAVHDMLSNTITLKVPKIQHESLWQSWRKNKKSPNKQET</sequence>
<feature type="region of interest" description="Disordered" evidence="6">
    <location>
        <begin position="1"/>
        <end position="23"/>
    </location>
</feature>
<dbReference type="EMBL" id="UGPZ01000002">
    <property type="protein sequence ID" value="STY90663.1"/>
    <property type="molecule type" value="Genomic_DNA"/>
</dbReference>
<keyword evidence="4 7" id="KW-1133">Transmembrane helix</keyword>
<organism evidence="9 10">
    <name type="scientific">Moraxella bovis</name>
    <dbReference type="NCBI Taxonomy" id="476"/>
    <lineage>
        <taxon>Bacteria</taxon>
        <taxon>Pseudomonadati</taxon>
        <taxon>Pseudomonadota</taxon>
        <taxon>Gammaproteobacteria</taxon>
        <taxon>Moraxellales</taxon>
        <taxon>Moraxellaceae</taxon>
        <taxon>Moraxella</taxon>
    </lineage>
</organism>
<evidence type="ECO:0000259" key="8">
    <source>
        <dbReference type="Pfam" id="PF06271"/>
    </source>
</evidence>
<feature type="compositionally biased region" description="Polar residues" evidence="6">
    <location>
        <begin position="1"/>
        <end position="15"/>
    </location>
</feature>
<gene>
    <name evidence="9" type="ORF">NCTC9426_00685</name>
</gene>
<dbReference type="InterPro" id="IPR010432">
    <property type="entry name" value="RDD"/>
</dbReference>
<keyword evidence="5 7" id="KW-0472">Membrane</keyword>
<comment type="subcellular location">
    <subcellularLocation>
        <location evidence="1">Cell membrane</location>
        <topology evidence="1">Multi-pass membrane protein</topology>
    </subcellularLocation>
</comment>
<accession>A0A378PRV1</accession>